<feature type="signal peptide" evidence="1">
    <location>
        <begin position="1"/>
        <end position="22"/>
    </location>
</feature>
<protein>
    <submittedName>
        <fullName evidence="3">Putative lipase</fullName>
    </submittedName>
</protein>
<dbReference type="SUPFAM" id="SSF53474">
    <property type="entry name" value="alpha/beta-Hydrolases"/>
    <property type="match status" value="1"/>
</dbReference>
<evidence type="ECO:0000256" key="1">
    <source>
        <dbReference type="SAM" id="SignalP"/>
    </source>
</evidence>
<dbReference type="ESTHER" id="symth-q67ru9">
    <property type="family name" value="BlEst2-lipase-like"/>
</dbReference>
<dbReference type="OrthoDB" id="9765872at2"/>
<dbReference type="AlphaFoldDB" id="Q67RU9"/>
<name>Q67RU9_SYMTH</name>
<dbReference type="RefSeq" id="WP_011194742.1">
    <property type="nucleotide sequence ID" value="NC_006177.1"/>
</dbReference>
<reference evidence="3 4" key="1">
    <citation type="journal article" date="2004" name="Nucleic Acids Res.">
        <title>Genome sequence of Symbiobacterium thermophilum, an uncultivable bacterium that depends on microbial commensalism.</title>
        <authorList>
            <person name="Ueda K."/>
            <person name="Yamashita A."/>
            <person name="Ishikawa J."/>
            <person name="Shimada M."/>
            <person name="Watsuji T."/>
            <person name="Morimura K."/>
            <person name="Ikeda H."/>
            <person name="Hattori M."/>
            <person name="Beppu T."/>
        </authorList>
    </citation>
    <scope>NUCLEOTIDE SEQUENCE [LARGE SCALE GENOMIC DNA]</scope>
    <source>
        <strain evidence="4">T / IAM 14863</strain>
    </source>
</reference>
<dbReference type="InterPro" id="IPR029058">
    <property type="entry name" value="AB_hydrolase_fold"/>
</dbReference>
<evidence type="ECO:0000313" key="4">
    <source>
        <dbReference type="Proteomes" id="UP000000417"/>
    </source>
</evidence>
<proteinExistence type="predicted"/>
<dbReference type="KEGG" id="sth:STH609"/>
<dbReference type="Pfam" id="PF00561">
    <property type="entry name" value="Abhydrolase_1"/>
    <property type="match status" value="1"/>
</dbReference>
<evidence type="ECO:0000259" key="2">
    <source>
        <dbReference type="Pfam" id="PF00561"/>
    </source>
</evidence>
<gene>
    <name evidence="3" type="ordered locus">STH609</name>
</gene>
<sequence>MRRIIPLLLVLSLLFLSAAALGARPSRLAAAQPVAPAEPPPPVHAGRVELALDGGPAEPGTHGAGDVPAGRALAAGDWYVGATPPNADPTKPVLVFVHGKGGSAAGWWSDTMYHGVNDMYAYAYNNGYRTAFVDLHPEGTMWTNGQLLSSLLDQVTAHFGVSKVVIVAHSKGGVDANAASAHYGAAARIRRVVTLGTPHWGTPLADLAYSSWASWLAEIIGQRTDATYVMQTGYMDYFRSITDGLDPGVAYATVSGYKCGPLFTALWLGCVYISGEDDGVVPVWSAQKPGASHLSTGYWDHDEIRMGSRVWSTIAPQLTASGLTASPGARAAAGGPAAPGNLILRGGKANAEEHADAFPVERGVRAATFHVLASHPDLKAALAAPDGTLHPVKFVAPVPEGEVFAGAWLGAVEVEDPAAGEWRLVTSGPAGSAYLMIAALEGGVAAVLDLGDRLSVPGAARTVSVSLQGADVAESRASLTLTGRDGPVADGIGLSGGRGAHRAALSVPQQPGVYTVTVTVTGKLGDGWPFERTVVSSFAAFPRAD</sequence>
<accession>Q67RU9</accession>
<keyword evidence="4" id="KW-1185">Reference proteome</keyword>
<organism evidence="3 4">
    <name type="scientific">Symbiobacterium thermophilum (strain DSM 24528 / JCM 14929 / IAM 14863 / T)</name>
    <dbReference type="NCBI Taxonomy" id="292459"/>
    <lineage>
        <taxon>Bacteria</taxon>
        <taxon>Bacillati</taxon>
        <taxon>Bacillota</taxon>
        <taxon>Clostridia</taxon>
        <taxon>Eubacteriales</taxon>
        <taxon>Symbiobacteriaceae</taxon>
        <taxon>Symbiobacterium</taxon>
    </lineage>
</organism>
<keyword evidence="1" id="KW-0732">Signal</keyword>
<dbReference type="Gene3D" id="3.40.50.1820">
    <property type="entry name" value="alpha/beta hydrolase"/>
    <property type="match status" value="1"/>
</dbReference>
<evidence type="ECO:0000313" key="3">
    <source>
        <dbReference type="EMBL" id="BAD39594.1"/>
    </source>
</evidence>
<dbReference type="InterPro" id="IPR000073">
    <property type="entry name" value="AB_hydrolase_1"/>
</dbReference>
<dbReference type="Proteomes" id="UP000000417">
    <property type="component" value="Chromosome"/>
</dbReference>
<feature type="domain" description="AB hydrolase-1" evidence="2">
    <location>
        <begin position="92"/>
        <end position="215"/>
    </location>
</feature>
<dbReference type="eggNOG" id="COG1075">
    <property type="taxonomic scope" value="Bacteria"/>
</dbReference>
<dbReference type="HOGENOM" id="CLU_038340_0_0_9"/>
<dbReference type="EMBL" id="AP006840">
    <property type="protein sequence ID" value="BAD39594.1"/>
    <property type="molecule type" value="Genomic_DNA"/>
</dbReference>
<feature type="chain" id="PRO_5038747547" evidence="1">
    <location>
        <begin position="23"/>
        <end position="545"/>
    </location>
</feature>
<dbReference type="STRING" id="292459.STH609"/>